<organism evidence="1 2">
    <name type="scientific">Penicillium nalgiovense</name>
    <dbReference type="NCBI Taxonomy" id="60175"/>
    <lineage>
        <taxon>Eukaryota</taxon>
        <taxon>Fungi</taxon>
        <taxon>Dikarya</taxon>
        <taxon>Ascomycota</taxon>
        <taxon>Pezizomycotina</taxon>
        <taxon>Eurotiomycetes</taxon>
        <taxon>Eurotiomycetidae</taxon>
        <taxon>Eurotiales</taxon>
        <taxon>Aspergillaceae</taxon>
        <taxon>Penicillium</taxon>
    </lineage>
</organism>
<comment type="caution">
    <text evidence="1">The sequence shown here is derived from an EMBL/GenBank/DDBJ whole genome shotgun (WGS) entry which is preliminary data.</text>
</comment>
<evidence type="ECO:0000313" key="1">
    <source>
        <dbReference type="EMBL" id="OQE70187.1"/>
    </source>
</evidence>
<gene>
    <name evidence="1" type="ORF">PENNAL_c0122G00635</name>
</gene>
<reference evidence="2" key="1">
    <citation type="journal article" date="2017" name="Nat. Microbiol.">
        <title>Global analysis of biosynthetic gene clusters reveals vast potential of secondary metabolite production in Penicillium species.</title>
        <authorList>
            <person name="Nielsen J.C."/>
            <person name="Grijseels S."/>
            <person name="Prigent S."/>
            <person name="Ji B."/>
            <person name="Dainat J."/>
            <person name="Nielsen K.F."/>
            <person name="Frisvad J.C."/>
            <person name="Workman M."/>
            <person name="Nielsen J."/>
        </authorList>
    </citation>
    <scope>NUCLEOTIDE SEQUENCE [LARGE SCALE GENOMIC DNA]</scope>
    <source>
        <strain evidence="2">IBT 13039</strain>
    </source>
</reference>
<dbReference type="Proteomes" id="UP000191691">
    <property type="component" value="Unassembled WGS sequence"/>
</dbReference>
<evidence type="ECO:0000313" key="2">
    <source>
        <dbReference type="Proteomes" id="UP000191691"/>
    </source>
</evidence>
<proteinExistence type="predicted"/>
<sequence>MKDNLPKLGLDLSSIDSSFSLGVAALASTTASADSHVPSPNTSFDPKIQPYVLCTSDSKIPVTISATPFFCDDLPEDAQLRGTNICTSLEYRGHPTSADPCLGPNLTDIRSVKKRQRQIMHQARAPIHSAAHLLQSTECLASAPELPLRHPAPPQR</sequence>
<protein>
    <submittedName>
        <fullName evidence="1">Uncharacterized protein</fullName>
    </submittedName>
</protein>
<keyword evidence="2" id="KW-1185">Reference proteome</keyword>
<dbReference type="EMBL" id="MOOB01000122">
    <property type="protein sequence ID" value="OQE70187.1"/>
    <property type="molecule type" value="Genomic_DNA"/>
</dbReference>
<dbReference type="AlphaFoldDB" id="A0A1V6X4W6"/>
<name>A0A1V6X4W6_PENNA</name>
<accession>A0A1V6X4W6</accession>